<keyword evidence="12" id="KW-1185">Reference proteome</keyword>
<dbReference type="InterPro" id="IPR013766">
    <property type="entry name" value="Thioredoxin_domain"/>
</dbReference>
<dbReference type="Gene3D" id="3.40.30.10">
    <property type="entry name" value="Glutaredoxin"/>
    <property type="match status" value="2"/>
</dbReference>
<dbReference type="GO" id="GO:1990229">
    <property type="term" value="C:iron-sulfur cluster assembly complex"/>
    <property type="evidence" value="ECO:0007669"/>
    <property type="project" value="UniProtKB-ARBA"/>
</dbReference>
<comment type="caution">
    <text evidence="11">The sequence shown here is derived from an EMBL/GenBank/DDBJ whole genome shotgun (WGS) entry which is preliminary data.</text>
</comment>
<dbReference type="SUPFAM" id="SSF52833">
    <property type="entry name" value="Thioredoxin-like"/>
    <property type="match status" value="2"/>
</dbReference>
<comment type="function">
    <text evidence="7">Monothiol glutaredoxin involved in the biogenesis of iron-sulfur clusters. Binds one iron-sulfur cluster per dimer. The iron-sulfur cluster is bound between subunits, and is complexed by a bound glutathione and a cysteine residue from each subunit.</text>
</comment>
<keyword evidence="5" id="KW-0411">Iron-sulfur</keyword>
<dbReference type="GeneID" id="90077069"/>
<evidence type="ECO:0000256" key="9">
    <source>
        <dbReference type="SAM" id="MobiDB-lite"/>
    </source>
</evidence>
<gene>
    <name evidence="11" type="ORF">DASC09_064200</name>
</gene>
<keyword evidence="4" id="KW-0408">Iron</keyword>
<accession>A0AAV5QX73</accession>
<evidence type="ECO:0000313" key="12">
    <source>
        <dbReference type="Proteomes" id="UP001360560"/>
    </source>
</evidence>
<dbReference type="GO" id="GO:0046872">
    <property type="term" value="F:metal ion binding"/>
    <property type="evidence" value="ECO:0007669"/>
    <property type="project" value="UniProtKB-KW"/>
</dbReference>
<dbReference type="PROSITE" id="PS51352">
    <property type="entry name" value="THIOREDOXIN_2"/>
    <property type="match status" value="1"/>
</dbReference>
<name>A0AAV5QX73_9ASCO</name>
<evidence type="ECO:0000256" key="1">
    <source>
        <dbReference type="ARBA" id="ARBA00009630"/>
    </source>
</evidence>
<comment type="subunit">
    <text evidence="8">Homodimer. Heterodimer with FRA2.</text>
</comment>
<evidence type="ECO:0000256" key="7">
    <source>
        <dbReference type="ARBA" id="ARBA00055846"/>
    </source>
</evidence>
<comment type="similarity">
    <text evidence="1">Belongs to the glutaredoxin family. Monothiol subfamily.</text>
</comment>
<dbReference type="GO" id="GO:0006879">
    <property type="term" value="P:intracellular iron ion homeostasis"/>
    <property type="evidence" value="ECO:0007669"/>
    <property type="project" value="TreeGrafter"/>
</dbReference>
<dbReference type="InterPro" id="IPR036249">
    <property type="entry name" value="Thioredoxin-like_sf"/>
</dbReference>
<dbReference type="GO" id="GO:0015036">
    <property type="term" value="F:disulfide oxidoreductase activity"/>
    <property type="evidence" value="ECO:0007669"/>
    <property type="project" value="UniProtKB-ARBA"/>
</dbReference>
<dbReference type="FunFam" id="3.40.30.10:FF:000012">
    <property type="entry name" value="Monothiol glutaredoxin"/>
    <property type="match status" value="1"/>
</dbReference>
<organism evidence="11 12">
    <name type="scientific">Saccharomycopsis crataegensis</name>
    <dbReference type="NCBI Taxonomy" id="43959"/>
    <lineage>
        <taxon>Eukaryota</taxon>
        <taxon>Fungi</taxon>
        <taxon>Dikarya</taxon>
        <taxon>Ascomycota</taxon>
        <taxon>Saccharomycotina</taxon>
        <taxon>Saccharomycetes</taxon>
        <taxon>Saccharomycopsidaceae</taxon>
        <taxon>Saccharomycopsis</taxon>
    </lineage>
</organism>
<dbReference type="Pfam" id="PF00085">
    <property type="entry name" value="Thioredoxin"/>
    <property type="match status" value="1"/>
</dbReference>
<dbReference type="CDD" id="cd03028">
    <property type="entry name" value="GRX_PICOT_like"/>
    <property type="match status" value="1"/>
</dbReference>
<evidence type="ECO:0000256" key="5">
    <source>
        <dbReference type="ARBA" id="ARBA00023014"/>
    </source>
</evidence>
<feature type="domain" description="Thioredoxin" evidence="10">
    <location>
        <begin position="1"/>
        <end position="109"/>
    </location>
</feature>
<evidence type="ECO:0000256" key="6">
    <source>
        <dbReference type="ARBA" id="ARBA00023284"/>
    </source>
</evidence>
<keyword evidence="6" id="KW-0676">Redox-active center</keyword>
<dbReference type="GO" id="GO:0051537">
    <property type="term" value="F:2 iron, 2 sulfur cluster binding"/>
    <property type="evidence" value="ECO:0007669"/>
    <property type="project" value="UniProtKB-KW"/>
</dbReference>
<dbReference type="InterPro" id="IPR033658">
    <property type="entry name" value="GRX_PICOT-like"/>
</dbReference>
<evidence type="ECO:0000256" key="4">
    <source>
        <dbReference type="ARBA" id="ARBA00023004"/>
    </source>
</evidence>
<dbReference type="EMBL" id="BTFZ01000020">
    <property type="protein sequence ID" value="GMM39081.1"/>
    <property type="molecule type" value="Genomic_DNA"/>
</dbReference>
<evidence type="ECO:0000256" key="3">
    <source>
        <dbReference type="ARBA" id="ARBA00022723"/>
    </source>
</evidence>
<dbReference type="GO" id="GO:0005829">
    <property type="term" value="C:cytosol"/>
    <property type="evidence" value="ECO:0007669"/>
    <property type="project" value="TreeGrafter"/>
</dbReference>
<dbReference type="GO" id="GO:0061629">
    <property type="term" value="F:RNA polymerase II-specific DNA-binding transcription factor binding"/>
    <property type="evidence" value="ECO:0007669"/>
    <property type="project" value="UniProtKB-ARBA"/>
</dbReference>
<evidence type="ECO:0000313" key="11">
    <source>
        <dbReference type="EMBL" id="GMM39081.1"/>
    </source>
</evidence>
<evidence type="ECO:0000256" key="2">
    <source>
        <dbReference type="ARBA" id="ARBA00022714"/>
    </source>
</evidence>
<feature type="compositionally biased region" description="Low complexity" evidence="9">
    <location>
        <begin position="115"/>
        <end position="141"/>
    </location>
</feature>
<dbReference type="PANTHER" id="PTHR10293">
    <property type="entry name" value="GLUTAREDOXIN FAMILY MEMBER"/>
    <property type="match status" value="1"/>
</dbReference>
<dbReference type="InterPro" id="IPR004480">
    <property type="entry name" value="Monothiol_GRX-rel"/>
</dbReference>
<evidence type="ECO:0000259" key="10">
    <source>
        <dbReference type="PROSITE" id="PS51352"/>
    </source>
</evidence>
<keyword evidence="3" id="KW-0479">Metal-binding</keyword>
<sequence length="259" mass="28534">MSYIMEITSEDQFTEVTRLAPSNKLLVLYFYTSWAAPCAQMSKVFDALANANPEFSFLSIDADAQANIAELFEVASVPHFILIQDSVILKEVSGADPKEIASALADFKSGKLGETNNDTNSNNDNSNYVPATTPVPATTAPAKEKEASGARTQETEEELNERLEKLTKAAPIMVFIKGTPSEPKCGFSRQLIAILREHQAKFGFFDILKDNAVRQGLKAFSDWPTFPQLYINGEFQGGLDIVKESLEEDADFFNNTLNA</sequence>
<dbReference type="GO" id="GO:0030036">
    <property type="term" value="P:actin cytoskeleton organization"/>
    <property type="evidence" value="ECO:0007669"/>
    <property type="project" value="UniProtKB-ARBA"/>
</dbReference>
<reference evidence="11 12" key="1">
    <citation type="journal article" date="2023" name="Elife">
        <title>Identification of key yeast species and microbe-microbe interactions impacting larval growth of Drosophila in the wild.</title>
        <authorList>
            <person name="Mure A."/>
            <person name="Sugiura Y."/>
            <person name="Maeda R."/>
            <person name="Honda K."/>
            <person name="Sakurai N."/>
            <person name="Takahashi Y."/>
            <person name="Watada M."/>
            <person name="Katoh T."/>
            <person name="Gotoh A."/>
            <person name="Gotoh Y."/>
            <person name="Taniguchi I."/>
            <person name="Nakamura K."/>
            <person name="Hayashi T."/>
            <person name="Katayama T."/>
            <person name="Uemura T."/>
            <person name="Hattori Y."/>
        </authorList>
    </citation>
    <scope>NUCLEOTIDE SEQUENCE [LARGE SCALE GENOMIC DNA]</scope>
    <source>
        <strain evidence="11 12">SC-9</strain>
    </source>
</reference>
<dbReference type="GO" id="GO:0005634">
    <property type="term" value="C:nucleus"/>
    <property type="evidence" value="ECO:0007669"/>
    <property type="project" value="TreeGrafter"/>
</dbReference>
<dbReference type="RefSeq" id="XP_064856076.1">
    <property type="nucleotide sequence ID" value="XM_065000004.1"/>
</dbReference>
<keyword evidence="2" id="KW-0001">2Fe-2S</keyword>
<evidence type="ECO:0000256" key="8">
    <source>
        <dbReference type="ARBA" id="ARBA00065077"/>
    </source>
</evidence>
<feature type="region of interest" description="Disordered" evidence="9">
    <location>
        <begin position="111"/>
        <end position="156"/>
    </location>
</feature>
<dbReference type="FunFam" id="3.40.30.10:FF:000092">
    <property type="entry name" value="Monothiol glutaredoxin"/>
    <property type="match status" value="1"/>
</dbReference>
<proteinExistence type="inferred from homology"/>
<dbReference type="PROSITE" id="PS51354">
    <property type="entry name" value="GLUTAREDOXIN_2"/>
    <property type="match status" value="1"/>
</dbReference>
<dbReference type="CDD" id="cd02984">
    <property type="entry name" value="TRX_PICOT"/>
    <property type="match status" value="1"/>
</dbReference>
<dbReference type="PANTHER" id="PTHR10293:SF73">
    <property type="entry name" value="GLUTAREDOXIN-3"/>
    <property type="match status" value="1"/>
</dbReference>
<protein>
    <submittedName>
        <fullName evidence="11">Monothiol glutaredoxin</fullName>
    </submittedName>
</protein>
<dbReference type="InterPro" id="IPR002109">
    <property type="entry name" value="Glutaredoxin"/>
</dbReference>
<dbReference type="Proteomes" id="UP001360560">
    <property type="component" value="Unassembled WGS sequence"/>
</dbReference>
<dbReference type="AlphaFoldDB" id="A0AAV5QX73"/>
<dbReference type="Pfam" id="PF00462">
    <property type="entry name" value="Glutaredoxin"/>
    <property type="match status" value="1"/>
</dbReference>